<name>A0A1V2H9F3_9PROT</name>
<comment type="caution">
    <text evidence="5">The sequence shown here is derived from an EMBL/GenBank/DDBJ whole genome shotgun (WGS) entry which is preliminary data.</text>
</comment>
<gene>
    <name evidence="5" type="ORF">BKE38_00325</name>
</gene>
<dbReference type="PANTHER" id="PTHR32294:SF4">
    <property type="entry name" value="ERROR-PRONE DNA POLYMERASE"/>
    <property type="match status" value="1"/>
</dbReference>
<evidence type="ECO:0000256" key="2">
    <source>
        <dbReference type="ARBA" id="ARBA00022763"/>
    </source>
</evidence>
<keyword evidence="3" id="KW-0234">DNA repair</keyword>
<evidence type="ECO:0000259" key="4">
    <source>
        <dbReference type="Pfam" id="PF07733"/>
    </source>
</evidence>
<accession>A0A1V2H9F3</accession>
<dbReference type="GO" id="GO:0006260">
    <property type="term" value="P:DNA replication"/>
    <property type="evidence" value="ECO:0007669"/>
    <property type="project" value="InterPro"/>
</dbReference>
<evidence type="ECO:0000313" key="5">
    <source>
        <dbReference type="EMBL" id="ONG59154.1"/>
    </source>
</evidence>
<dbReference type="Pfam" id="PF07733">
    <property type="entry name" value="DNA_pol3_alpha"/>
    <property type="match status" value="1"/>
</dbReference>
<feature type="domain" description="Bacterial DNA polymerase III alpha subunit NTPase" evidence="4">
    <location>
        <begin position="143"/>
        <end position="191"/>
    </location>
</feature>
<dbReference type="GO" id="GO:0006281">
    <property type="term" value="P:DNA repair"/>
    <property type="evidence" value="ECO:0007669"/>
    <property type="project" value="UniProtKB-KW"/>
</dbReference>
<dbReference type="Proteomes" id="UP000188879">
    <property type="component" value="Unassembled WGS sequence"/>
</dbReference>
<proteinExistence type="predicted"/>
<keyword evidence="2" id="KW-0227">DNA damage</keyword>
<protein>
    <recommendedName>
        <fullName evidence="4">Bacterial DNA polymerase III alpha subunit NTPase domain-containing protein</fullName>
    </recommendedName>
</protein>
<dbReference type="GO" id="GO:0008408">
    <property type="term" value="F:3'-5' exonuclease activity"/>
    <property type="evidence" value="ECO:0007669"/>
    <property type="project" value="InterPro"/>
</dbReference>
<reference evidence="5 6" key="1">
    <citation type="submission" date="2016-10" db="EMBL/GenBank/DDBJ databases">
        <title>Draft Genome sequence of Roseomonas sp. strain M3.</title>
        <authorList>
            <person name="Subhash Y."/>
            <person name="Lee S."/>
        </authorList>
    </citation>
    <scope>NUCLEOTIDE SEQUENCE [LARGE SCALE GENOMIC DNA]</scope>
    <source>
        <strain evidence="5 6">M3</strain>
    </source>
</reference>
<dbReference type="AlphaFoldDB" id="A0A1V2H9F3"/>
<dbReference type="EMBL" id="MLCO01000001">
    <property type="protein sequence ID" value="ONG59154.1"/>
    <property type="molecule type" value="Genomic_DNA"/>
</dbReference>
<evidence type="ECO:0000256" key="3">
    <source>
        <dbReference type="ARBA" id="ARBA00023204"/>
    </source>
</evidence>
<dbReference type="PANTHER" id="PTHR32294">
    <property type="entry name" value="DNA POLYMERASE III SUBUNIT ALPHA"/>
    <property type="match status" value="1"/>
</dbReference>
<evidence type="ECO:0000256" key="1">
    <source>
        <dbReference type="ARBA" id="ARBA00022490"/>
    </source>
</evidence>
<keyword evidence="6" id="KW-1185">Reference proteome</keyword>
<keyword evidence="1" id="KW-0963">Cytoplasm</keyword>
<dbReference type="InterPro" id="IPR004805">
    <property type="entry name" value="DnaE2/DnaE/PolC"/>
</dbReference>
<organism evidence="5 6">
    <name type="scientific">Teichococcus deserti</name>
    <dbReference type="NCBI Taxonomy" id="1817963"/>
    <lineage>
        <taxon>Bacteria</taxon>
        <taxon>Pseudomonadati</taxon>
        <taxon>Pseudomonadota</taxon>
        <taxon>Alphaproteobacteria</taxon>
        <taxon>Acetobacterales</taxon>
        <taxon>Roseomonadaceae</taxon>
        <taxon>Roseomonas</taxon>
    </lineage>
</organism>
<evidence type="ECO:0000313" key="6">
    <source>
        <dbReference type="Proteomes" id="UP000188879"/>
    </source>
</evidence>
<dbReference type="InterPro" id="IPR011708">
    <property type="entry name" value="DNA_pol3_alpha_NTPase_dom"/>
</dbReference>
<dbReference type="Gene3D" id="3.20.20.140">
    <property type="entry name" value="Metal-dependent hydrolases"/>
    <property type="match status" value="1"/>
</dbReference>
<sequence>MAATATESRLALPLFCAAAFYLDGHDHERLPFLAVTVAQAGRGAALLAWNDVRYHNRQRQPVADLVTAIRLTVTVDSLGPNAEPNDERCLKPPAAMARLFARHPEAITNTVRVLEATQGFSLSQLRHEYPDEILEPGRTPQQTLTSRVAEAADERWPNGVPANIQQRLNHELRLIQQLDYAPYFLTVHEVV</sequence>